<dbReference type="EMBL" id="CAAALY010002126">
    <property type="protein sequence ID" value="VEL07623.1"/>
    <property type="molecule type" value="Genomic_DNA"/>
</dbReference>
<sequence>MHQLHSPDSITRPNVEANHEAGEIAGDSPNSCFHSVISYHHGNGQPDKTTIWVPDVEPCLFSFCTSLDQPVQHKIRDHLVSKSVIPLSISKGHLVEGDSWKSFRIYELSFFLPRRDRHRRNEEASLRKIRTK</sequence>
<name>A0A448WBG1_9PLAT</name>
<comment type="caution">
    <text evidence="1">The sequence shown here is derived from an EMBL/GenBank/DDBJ whole genome shotgun (WGS) entry which is preliminary data.</text>
</comment>
<accession>A0A448WBG1</accession>
<gene>
    <name evidence="1" type="ORF">PXEA_LOCUS1063</name>
</gene>
<proteinExistence type="predicted"/>
<dbReference type="AlphaFoldDB" id="A0A448WBG1"/>
<evidence type="ECO:0000313" key="1">
    <source>
        <dbReference type="EMBL" id="VEL07623.1"/>
    </source>
</evidence>
<organism evidence="1 2">
    <name type="scientific">Protopolystoma xenopodis</name>
    <dbReference type="NCBI Taxonomy" id="117903"/>
    <lineage>
        <taxon>Eukaryota</taxon>
        <taxon>Metazoa</taxon>
        <taxon>Spiralia</taxon>
        <taxon>Lophotrochozoa</taxon>
        <taxon>Platyhelminthes</taxon>
        <taxon>Monogenea</taxon>
        <taxon>Polyopisthocotylea</taxon>
        <taxon>Polystomatidea</taxon>
        <taxon>Polystomatidae</taxon>
        <taxon>Protopolystoma</taxon>
    </lineage>
</organism>
<dbReference type="Proteomes" id="UP000784294">
    <property type="component" value="Unassembled WGS sequence"/>
</dbReference>
<evidence type="ECO:0000313" key="2">
    <source>
        <dbReference type="Proteomes" id="UP000784294"/>
    </source>
</evidence>
<protein>
    <submittedName>
        <fullName evidence="1">Uncharacterized protein</fullName>
    </submittedName>
</protein>
<keyword evidence="2" id="KW-1185">Reference proteome</keyword>
<reference evidence="1" key="1">
    <citation type="submission" date="2018-11" db="EMBL/GenBank/DDBJ databases">
        <authorList>
            <consortium name="Pathogen Informatics"/>
        </authorList>
    </citation>
    <scope>NUCLEOTIDE SEQUENCE</scope>
</reference>